<reference evidence="3" key="1">
    <citation type="submission" date="2020-07" db="EMBL/GenBank/DDBJ databases">
        <authorList>
            <person name="Ferguson B K."/>
        </authorList>
    </citation>
    <scope>NUCLEOTIDE SEQUENCE</scope>
    <source>
        <strain evidence="3">L06</strain>
    </source>
</reference>
<proteinExistence type="predicted"/>
<dbReference type="EMBL" id="CADCXW020000017">
    <property type="protein sequence ID" value="CAD1551819.1"/>
    <property type="molecule type" value="Genomic_DNA"/>
</dbReference>
<accession>A0A6V7JNI3</accession>
<dbReference type="InterPro" id="IPR036433">
    <property type="entry name" value="EF1B_G_C_sf"/>
</dbReference>
<keyword evidence="1" id="KW-0251">Elongation factor</keyword>
<protein>
    <recommendedName>
        <fullName evidence="2">EF-1-gamma C-terminal domain-containing protein</fullName>
    </recommendedName>
</protein>
<dbReference type="GO" id="GO:0003746">
    <property type="term" value="F:translation elongation factor activity"/>
    <property type="evidence" value="ECO:0007669"/>
    <property type="project" value="UniProtKB-UniRule"/>
</dbReference>
<sequence>MSPDWQVDYDSYNWVKLNPHDSQTKELVQQYFSWTGTDRDGRKFTEGKIFK</sequence>
<dbReference type="SUPFAM" id="SSF89942">
    <property type="entry name" value="eEF1-gamma domain"/>
    <property type="match status" value="1"/>
</dbReference>
<dbReference type="AlphaFoldDB" id="A0A6V7JNI3"/>
<organism evidence="3">
    <name type="scientific">Bracon brevicornis</name>
    <dbReference type="NCBI Taxonomy" id="1563983"/>
    <lineage>
        <taxon>Eukaryota</taxon>
        <taxon>Metazoa</taxon>
        <taxon>Ecdysozoa</taxon>
        <taxon>Arthropoda</taxon>
        <taxon>Hexapoda</taxon>
        <taxon>Insecta</taxon>
        <taxon>Pterygota</taxon>
        <taxon>Neoptera</taxon>
        <taxon>Endopterygota</taxon>
        <taxon>Hymenoptera</taxon>
        <taxon>Apocrita</taxon>
        <taxon>Ichneumonoidea</taxon>
        <taxon>Braconidae</taxon>
        <taxon>Braconinae</taxon>
        <taxon>Bracon</taxon>
    </lineage>
</organism>
<keyword evidence="1" id="KW-0648">Protein biosynthesis</keyword>
<evidence type="ECO:0000259" key="2">
    <source>
        <dbReference type="PROSITE" id="PS50040"/>
    </source>
</evidence>
<dbReference type="PROSITE" id="PS50040">
    <property type="entry name" value="EF1G_C"/>
    <property type="match status" value="1"/>
</dbReference>
<dbReference type="InterPro" id="IPR001662">
    <property type="entry name" value="EF1B_G_C"/>
</dbReference>
<gene>
    <name evidence="3" type="ORF">BBRV_LOCUS53584</name>
</gene>
<name>A0A6V7JNI3_9HYME</name>
<evidence type="ECO:0000256" key="1">
    <source>
        <dbReference type="PROSITE-ProRule" id="PRU00519"/>
    </source>
</evidence>
<dbReference type="Gene3D" id="3.30.70.1010">
    <property type="entry name" value="Translation elongation factor EF1B, gamma chain, conserved domain"/>
    <property type="match status" value="1"/>
</dbReference>
<evidence type="ECO:0000313" key="3">
    <source>
        <dbReference type="EMBL" id="CAD1551819.1"/>
    </source>
</evidence>
<feature type="domain" description="EF-1-gamma C-terminal" evidence="2">
    <location>
        <begin position="1"/>
        <end position="51"/>
    </location>
</feature>